<organism evidence="1 2">
    <name type="scientific">Serendipita indica (strain DSM 11827)</name>
    <name type="common">Root endophyte fungus</name>
    <name type="synonym">Piriformospora indica</name>
    <dbReference type="NCBI Taxonomy" id="1109443"/>
    <lineage>
        <taxon>Eukaryota</taxon>
        <taxon>Fungi</taxon>
        <taxon>Dikarya</taxon>
        <taxon>Basidiomycota</taxon>
        <taxon>Agaricomycotina</taxon>
        <taxon>Agaricomycetes</taxon>
        <taxon>Sebacinales</taxon>
        <taxon>Serendipitaceae</taxon>
        <taxon>Serendipita</taxon>
    </lineage>
</organism>
<gene>
    <name evidence="1" type="ORF">PIIN_08396</name>
</gene>
<proteinExistence type="predicted"/>
<sequence>MSAGSDSPPDSPLKSTEFSDHILRSLTHITTDLRESLVTALSGASLEFNNWRGWKSDIDNRCAASRSELDALEMVIRQMRSSVGRSESWLIAELLELPAARLRSKVEAHERASQQTSFATPYMDQFGQVLGTLIKGVSSLTLLEEVLADGMQTQRQMANATSQSTRQSSASSCRSLTTSKTRLRICLCRPAASCRPLPGPCPYFTTPRDVFVTGEDQPSSTQVLNPWQTVVRFILTGPMTELMRKSLTSDFLSSTLATLTMLEHFEIDLGHPNQLEPMDSTRKQDKSTPDSISLPHLRTIVTHFDYLATRLQFIANLEVLGIEEVTLLTCPRSVDPQSQGWEILTDFLMFNDHLPFLRVRKLYPGSGKGHVVSELSNLLRNPVCLNDNPPNA</sequence>
<evidence type="ECO:0000313" key="2">
    <source>
        <dbReference type="Proteomes" id="UP000007148"/>
    </source>
</evidence>
<dbReference type="Proteomes" id="UP000007148">
    <property type="component" value="Unassembled WGS sequence"/>
</dbReference>
<accession>G4TT00</accession>
<dbReference type="InParanoid" id="G4TT00"/>
<name>G4TT00_SERID</name>
<dbReference type="AlphaFoldDB" id="G4TT00"/>
<keyword evidence="2" id="KW-1185">Reference proteome</keyword>
<evidence type="ECO:0000313" key="1">
    <source>
        <dbReference type="EMBL" id="CCA74443.1"/>
    </source>
</evidence>
<reference evidence="1 2" key="1">
    <citation type="journal article" date="2011" name="PLoS Pathog.">
        <title>Endophytic Life Strategies Decoded by Genome and Transcriptome Analyses of the Mutualistic Root Symbiont Piriformospora indica.</title>
        <authorList>
            <person name="Zuccaro A."/>
            <person name="Lahrmann U."/>
            <person name="Guldener U."/>
            <person name="Langen G."/>
            <person name="Pfiffi S."/>
            <person name="Biedenkopf D."/>
            <person name="Wong P."/>
            <person name="Samans B."/>
            <person name="Grimm C."/>
            <person name="Basiewicz M."/>
            <person name="Murat C."/>
            <person name="Martin F."/>
            <person name="Kogel K.H."/>
        </authorList>
    </citation>
    <scope>NUCLEOTIDE SEQUENCE [LARGE SCALE GENOMIC DNA]</scope>
    <source>
        <strain evidence="1 2">DSM 11827</strain>
    </source>
</reference>
<protein>
    <submittedName>
        <fullName evidence="1">Uncharacterized protein</fullName>
    </submittedName>
</protein>
<comment type="caution">
    <text evidence="1">The sequence shown here is derived from an EMBL/GenBank/DDBJ whole genome shotgun (WGS) entry which is preliminary data.</text>
</comment>
<dbReference type="HOGENOM" id="CLU_704206_0_0_1"/>
<dbReference type="EMBL" id="CAFZ01000313">
    <property type="protein sequence ID" value="CCA74443.1"/>
    <property type="molecule type" value="Genomic_DNA"/>
</dbReference>